<evidence type="ECO:0000256" key="5">
    <source>
        <dbReference type="ARBA" id="ARBA00023125"/>
    </source>
</evidence>
<keyword evidence="5" id="KW-0238">DNA-binding</keyword>
<feature type="signal peptide" evidence="7">
    <location>
        <begin position="1"/>
        <end position="21"/>
    </location>
</feature>
<dbReference type="GO" id="GO:0016818">
    <property type="term" value="F:hydrolase activity, acting on acid anhydrides, in phosphorus-containing anhydrides"/>
    <property type="evidence" value="ECO:0007669"/>
    <property type="project" value="InterPro"/>
</dbReference>
<name>A0AA38Y1T1_9EURO</name>
<dbReference type="PROSITE" id="PS51193">
    <property type="entry name" value="HELICASE_ATP_BIND_2"/>
    <property type="match status" value="1"/>
</dbReference>
<keyword evidence="1" id="KW-0408">Iron</keyword>
<evidence type="ECO:0000313" key="9">
    <source>
        <dbReference type="EMBL" id="KAJ9631357.1"/>
    </source>
</evidence>
<feature type="chain" id="PRO_5041314661" description="Helicase ATP-binding domain-containing protein" evidence="7">
    <location>
        <begin position="22"/>
        <end position="797"/>
    </location>
</feature>
<dbReference type="Pfam" id="PF13307">
    <property type="entry name" value="Helicase_C_2"/>
    <property type="match status" value="1"/>
</dbReference>
<evidence type="ECO:0000259" key="8">
    <source>
        <dbReference type="PROSITE" id="PS51193"/>
    </source>
</evidence>
<evidence type="ECO:0000256" key="6">
    <source>
        <dbReference type="SAM" id="Phobius"/>
    </source>
</evidence>
<dbReference type="EMBL" id="JAPDRN010000057">
    <property type="protein sequence ID" value="KAJ9631357.1"/>
    <property type="molecule type" value="Genomic_DNA"/>
</dbReference>
<dbReference type="InterPro" id="IPR027417">
    <property type="entry name" value="P-loop_NTPase"/>
</dbReference>
<keyword evidence="4" id="KW-0067">ATP-binding</keyword>
<evidence type="ECO:0000256" key="1">
    <source>
        <dbReference type="ARBA" id="ARBA00022485"/>
    </source>
</evidence>
<accession>A0AA38Y1T1</accession>
<evidence type="ECO:0000256" key="7">
    <source>
        <dbReference type="SAM" id="SignalP"/>
    </source>
</evidence>
<dbReference type="SUPFAM" id="SSF52540">
    <property type="entry name" value="P-loop containing nucleoside triphosphate hydrolases"/>
    <property type="match status" value="1"/>
</dbReference>
<dbReference type="NCBIfam" id="NF008729">
    <property type="entry name" value="PRK11747.1"/>
    <property type="match status" value="1"/>
</dbReference>
<gene>
    <name evidence="9" type="ORF">H2204_008083</name>
</gene>
<protein>
    <recommendedName>
        <fullName evidence="8">Helicase ATP-binding domain-containing protein</fullName>
    </recommendedName>
</protein>
<dbReference type="PANTHER" id="PTHR11472">
    <property type="entry name" value="DNA REPAIR DEAD HELICASE RAD3/XP-D SUBFAMILY MEMBER"/>
    <property type="match status" value="1"/>
</dbReference>
<dbReference type="GO" id="GO:0005524">
    <property type="term" value="F:ATP binding"/>
    <property type="evidence" value="ECO:0007669"/>
    <property type="project" value="UniProtKB-KW"/>
</dbReference>
<dbReference type="GO" id="GO:0003678">
    <property type="term" value="F:DNA helicase activity"/>
    <property type="evidence" value="ECO:0007669"/>
    <property type="project" value="InterPro"/>
</dbReference>
<dbReference type="InterPro" id="IPR045028">
    <property type="entry name" value="DinG/Rad3-like"/>
</dbReference>
<dbReference type="AlphaFoldDB" id="A0AA38Y1T1"/>
<reference evidence="9" key="1">
    <citation type="submission" date="2022-10" db="EMBL/GenBank/DDBJ databases">
        <title>Culturing micro-colonial fungi from biological soil crusts in the Mojave desert and describing Neophaeococcomyces mojavensis, and introducing the new genera and species Taxawa tesnikishii.</title>
        <authorList>
            <person name="Kurbessoian T."/>
            <person name="Stajich J.E."/>
        </authorList>
    </citation>
    <scope>NUCLEOTIDE SEQUENCE</scope>
    <source>
        <strain evidence="9">TK_35</strain>
    </source>
</reference>
<evidence type="ECO:0000256" key="3">
    <source>
        <dbReference type="ARBA" id="ARBA00022801"/>
    </source>
</evidence>
<proteinExistence type="inferred from homology"/>
<organism evidence="9">
    <name type="scientific">Knufia peltigerae</name>
    <dbReference type="NCBI Taxonomy" id="1002370"/>
    <lineage>
        <taxon>Eukaryota</taxon>
        <taxon>Fungi</taxon>
        <taxon>Dikarya</taxon>
        <taxon>Ascomycota</taxon>
        <taxon>Pezizomycotina</taxon>
        <taxon>Eurotiomycetes</taxon>
        <taxon>Chaetothyriomycetidae</taxon>
        <taxon>Chaetothyriales</taxon>
        <taxon>Trichomeriaceae</taxon>
        <taxon>Knufia</taxon>
    </lineage>
</organism>
<evidence type="ECO:0000256" key="2">
    <source>
        <dbReference type="ARBA" id="ARBA00022741"/>
    </source>
</evidence>
<feature type="domain" description="Helicase ATP-binding" evidence="8">
    <location>
        <begin position="122"/>
        <end position="408"/>
    </location>
</feature>
<keyword evidence="2" id="KW-0547">Nucleotide-binding</keyword>
<sequence length="797" mass="85728">MVGVRLPVLIALCVGLVWVMGAPRDPARTGALTGLLLLLASSMGSLLANLVPMWMVSNGDFGAISQLSTVLGVVHFGLAMLDAVGTVLLVWALVRSGVTETVAAPRKLDDTLKDAIRKAYTTLQANTPGFSTRRSQSQMIGVVSRALSTSGGVGVVEAPTGVGKSLGYLTAGVPIALASKKKLVISTGTVALQSQLVERDIPNFLKATGLEATIALAKGRTRYLCTRNAAEAHGEGAQNGMFDDEQPLFDRPLAPIEMDIAKRLTVAFSNGSWDGDIDNAPETISPGLRGRITTPASGCAGRRCAYSAQCAVLRSRNTVRDAQIVVTNHALLLSALSIGDSDNGQPMIAAPSDMLLVLDEGHHVGNVAIDQGAASLALDEMAKRTGRLQILIAGAYRAVDKDRLGNLLPNEAIDAASNVAKGLRAFRDHVEAVWMPAPADEEPMWRAANGRLPEAWREPIEALADDTRSLYNWAHAATAQVAKGKPDDPARERLQRNLGMALEMIEQQYNLWQVWRREDKEGAPPMARWVTATRDGDLVLHGSPVSAAHVLRKLLWDEVDSVVLTSATLTGGGDFQALAIDNGIPETAEMVSLSSPFDLPNQAELIVPPFPVTPDDREGHPREVARYIGKELDWTKGSMVLFTSRWKMEKVAGLMPAAKRKQVLVQGEMSKTRMIDEHLRRVAAGEGSVLFGLNSFGEGLDLPGEACTTVVITQVPFAVPTDPQTATLSEWVEARGLNAFNLIAIPHALRTLTQFAGRLIRTSTDTGRVIILDSRLLTRRYGKRIIDALPPFKRTIG</sequence>
<dbReference type="Gene3D" id="3.40.50.300">
    <property type="entry name" value="P-loop containing nucleotide triphosphate hydrolases"/>
    <property type="match status" value="2"/>
</dbReference>
<keyword evidence="1" id="KW-0479">Metal-binding</keyword>
<evidence type="ECO:0000256" key="4">
    <source>
        <dbReference type="ARBA" id="ARBA00022840"/>
    </source>
</evidence>
<feature type="transmembrane region" description="Helical" evidence="6">
    <location>
        <begin position="67"/>
        <end position="94"/>
    </location>
</feature>
<comment type="caution">
    <text evidence="9">The sequence shown here is derived from an EMBL/GenBank/DDBJ whole genome shotgun (WGS) entry which is preliminary data.</text>
</comment>
<keyword evidence="1" id="KW-0004">4Fe-4S</keyword>
<keyword evidence="6" id="KW-0472">Membrane</keyword>
<dbReference type="PANTHER" id="PTHR11472:SF59">
    <property type="entry name" value="ATP-DEPENDENT DNA HELICASE DING"/>
    <property type="match status" value="1"/>
</dbReference>
<keyword evidence="1" id="KW-0411">Iron-sulfur</keyword>
<dbReference type="GO" id="GO:0006281">
    <property type="term" value="P:DNA repair"/>
    <property type="evidence" value="ECO:0007669"/>
    <property type="project" value="TreeGrafter"/>
</dbReference>
<dbReference type="InterPro" id="IPR006555">
    <property type="entry name" value="ATP-dep_Helicase_C"/>
</dbReference>
<dbReference type="InterPro" id="IPR039000">
    <property type="entry name" value="DinG_proteobact"/>
</dbReference>
<dbReference type="GO" id="GO:0003677">
    <property type="term" value="F:DNA binding"/>
    <property type="evidence" value="ECO:0007669"/>
    <property type="project" value="UniProtKB-KW"/>
</dbReference>
<feature type="transmembrane region" description="Helical" evidence="6">
    <location>
        <begin position="31"/>
        <end position="55"/>
    </location>
</feature>
<dbReference type="InterPro" id="IPR014013">
    <property type="entry name" value="Helic_SF1/SF2_ATP-bd_DinG/Rad3"/>
</dbReference>
<dbReference type="SMART" id="SM00491">
    <property type="entry name" value="HELICc2"/>
    <property type="match status" value="1"/>
</dbReference>
<keyword evidence="6" id="KW-0812">Transmembrane</keyword>
<dbReference type="HAMAP" id="MF_02205">
    <property type="entry name" value="DinG_proteobact"/>
    <property type="match status" value="1"/>
</dbReference>
<keyword evidence="7" id="KW-0732">Signal</keyword>
<keyword evidence="3" id="KW-0378">Hydrolase</keyword>
<keyword evidence="6" id="KW-1133">Transmembrane helix</keyword>
<dbReference type="GO" id="GO:0033677">
    <property type="term" value="F:DNA/RNA helicase activity"/>
    <property type="evidence" value="ECO:0007669"/>
    <property type="project" value="TreeGrafter"/>
</dbReference>
<dbReference type="GO" id="GO:0051539">
    <property type="term" value="F:4 iron, 4 sulfur cluster binding"/>
    <property type="evidence" value="ECO:0007669"/>
    <property type="project" value="UniProtKB-KW"/>
</dbReference>